<dbReference type="InterPro" id="IPR011048">
    <property type="entry name" value="Haem_d1_sf"/>
</dbReference>
<protein>
    <submittedName>
        <fullName evidence="1">Surface layer protein</fullName>
    </submittedName>
</protein>
<dbReference type="InterPro" id="IPR015943">
    <property type="entry name" value="WD40/YVTN_repeat-like_dom_sf"/>
</dbReference>
<dbReference type="Gene3D" id="2.130.10.10">
    <property type="entry name" value="YVTN repeat-like/Quinoprotein amine dehydrogenase"/>
    <property type="match status" value="1"/>
</dbReference>
<organism evidence="1">
    <name type="scientific">gut metagenome</name>
    <dbReference type="NCBI Taxonomy" id="749906"/>
    <lineage>
        <taxon>unclassified sequences</taxon>
        <taxon>metagenomes</taxon>
        <taxon>organismal metagenomes</taxon>
    </lineage>
</organism>
<dbReference type="SUPFAM" id="SSF51004">
    <property type="entry name" value="C-terminal (heme d1) domain of cytochrome cd1-nitrite reductase"/>
    <property type="match status" value="1"/>
</dbReference>
<feature type="non-terminal residue" evidence="1">
    <location>
        <position position="1"/>
    </location>
</feature>
<dbReference type="AlphaFoldDB" id="J9FEA7"/>
<proteinExistence type="predicted"/>
<sequence>AVLVDETDRGAAGIWSISCDEEHIYITHSGTHEVSIIDHKAMLSKFEAYKDKSRLDYDLNFLYGLRERVKLQGNGPRDFVLSGDKLIVPTYFADILNMIDVNTLELTAVNINPDRVDTPESKGEMYLMTPTAAIRAGRAVMVATLAMAARMA</sequence>
<comment type="caution">
    <text evidence="1">The sequence shown here is derived from an EMBL/GenBank/DDBJ whole genome shotgun (WGS) entry which is preliminary data.</text>
</comment>
<reference evidence="1" key="1">
    <citation type="journal article" date="2012" name="PLoS ONE">
        <title>Gene sets for utilization of primary and secondary nutrition supplies in the distal gut of endangered iberian lynx.</title>
        <authorList>
            <person name="Alcaide M."/>
            <person name="Messina E."/>
            <person name="Richter M."/>
            <person name="Bargiela R."/>
            <person name="Peplies J."/>
            <person name="Huws S.A."/>
            <person name="Newbold C.J."/>
            <person name="Golyshin P.N."/>
            <person name="Simon M.A."/>
            <person name="Lopez G."/>
            <person name="Yakimov M.M."/>
            <person name="Ferrer M."/>
        </authorList>
    </citation>
    <scope>NUCLEOTIDE SEQUENCE</scope>
</reference>
<dbReference type="EMBL" id="AMCI01007369">
    <property type="protein sequence ID" value="EJW92748.1"/>
    <property type="molecule type" value="Genomic_DNA"/>
</dbReference>
<accession>J9FEA7</accession>
<evidence type="ECO:0000313" key="1">
    <source>
        <dbReference type="EMBL" id="EJW92748.1"/>
    </source>
</evidence>
<gene>
    <name evidence="1" type="ORF">EVA_19145</name>
</gene>
<name>J9FEA7_9ZZZZ</name>